<accession>A0A0F9SE14</accession>
<dbReference type="EMBL" id="LAZR01000483">
    <property type="protein sequence ID" value="KKN67105.1"/>
    <property type="molecule type" value="Genomic_DNA"/>
</dbReference>
<gene>
    <name evidence="1" type="ORF">LCGC14_0464520</name>
</gene>
<evidence type="ECO:0000313" key="1">
    <source>
        <dbReference type="EMBL" id="KKN67105.1"/>
    </source>
</evidence>
<dbReference type="AlphaFoldDB" id="A0A0F9SE14"/>
<proteinExistence type="predicted"/>
<name>A0A0F9SE14_9ZZZZ</name>
<organism evidence="1">
    <name type="scientific">marine sediment metagenome</name>
    <dbReference type="NCBI Taxonomy" id="412755"/>
    <lineage>
        <taxon>unclassified sequences</taxon>
        <taxon>metagenomes</taxon>
        <taxon>ecological metagenomes</taxon>
    </lineage>
</organism>
<comment type="caution">
    <text evidence="1">The sequence shown here is derived from an EMBL/GenBank/DDBJ whole genome shotgun (WGS) entry which is preliminary data.</text>
</comment>
<sequence length="150" mass="16664">MGTVLKGAEPKRINLADGAYRGKIKSTIVNNVDGKEYQYFDIFIDVEGHDQELKAGYPTGEKGTVVPGTLLGNLIKRFTGNDVKADQQYDLDQIFEGKVVQFLASTNDDGYFNIDRKTLKPAEASSEAAVYIYQQPSNYGKQSFNAHPFE</sequence>
<reference evidence="1" key="1">
    <citation type="journal article" date="2015" name="Nature">
        <title>Complex archaea that bridge the gap between prokaryotes and eukaryotes.</title>
        <authorList>
            <person name="Spang A."/>
            <person name="Saw J.H."/>
            <person name="Jorgensen S.L."/>
            <person name="Zaremba-Niedzwiedzka K."/>
            <person name="Martijn J."/>
            <person name="Lind A.E."/>
            <person name="van Eijk R."/>
            <person name="Schleper C."/>
            <person name="Guy L."/>
            <person name="Ettema T.J."/>
        </authorList>
    </citation>
    <scope>NUCLEOTIDE SEQUENCE</scope>
</reference>
<protein>
    <submittedName>
        <fullName evidence="1">Uncharacterized protein</fullName>
    </submittedName>
</protein>